<dbReference type="AlphaFoldDB" id="A0A7W1WY54"/>
<sequence>MSWLMRQTAPLINGLAGQLFHLPFLRGSRRRHRMAMRLYRWAAEHGSRSALSTYGHLLHFRGEGVASRIQGGIYLERAADLGDAKAQYQMGRIYEQGFEHYFRSDPVKALAFYRLAGEQSHPLAVKRMIAVYDEGALGTAIDPARAECWRKRQAVLPGDVVRT</sequence>
<dbReference type="InterPro" id="IPR011990">
    <property type="entry name" value="TPR-like_helical_dom_sf"/>
</dbReference>
<dbReference type="InterPro" id="IPR050767">
    <property type="entry name" value="Sel1_AlgK"/>
</dbReference>
<dbReference type="PANTHER" id="PTHR11102">
    <property type="entry name" value="SEL-1-LIKE PROTEIN"/>
    <property type="match status" value="1"/>
</dbReference>
<dbReference type="RefSeq" id="WP_181739135.1">
    <property type="nucleotide sequence ID" value="NZ_JACEMT010000046.1"/>
</dbReference>
<dbReference type="Pfam" id="PF08238">
    <property type="entry name" value="Sel1"/>
    <property type="match status" value="2"/>
</dbReference>
<organism evidence="1 2">
    <name type="scientific">Marinobacterium marinum</name>
    <dbReference type="NCBI Taxonomy" id="2756129"/>
    <lineage>
        <taxon>Bacteria</taxon>
        <taxon>Pseudomonadati</taxon>
        <taxon>Pseudomonadota</taxon>
        <taxon>Gammaproteobacteria</taxon>
        <taxon>Oceanospirillales</taxon>
        <taxon>Oceanospirillaceae</taxon>
        <taxon>Marinobacterium</taxon>
    </lineage>
</organism>
<dbReference type="Gene3D" id="1.25.40.10">
    <property type="entry name" value="Tetratricopeptide repeat domain"/>
    <property type="match status" value="1"/>
</dbReference>
<proteinExistence type="predicted"/>
<dbReference type="EMBL" id="JACEMT010000046">
    <property type="protein sequence ID" value="MBA4502385.1"/>
    <property type="molecule type" value="Genomic_DNA"/>
</dbReference>
<accession>A0A7W1WY54</accession>
<keyword evidence="2" id="KW-1185">Reference proteome</keyword>
<evidence type="ECO:0000313" key="2">
    <source>
        <dbReference type="Proteomes" id="UP000538931"/>
    </source>
</evidence>
<dbReference type="Proteomes" id="UP000538931">
    <property type="component" value="Unassembled WGS sequence"/>
</dbReference>
<reference evidence="1 2" key="1">
    <citation type="submission" date="2020-07" db="EMBL/GenBank/DDBJ databases">
        <title>Bacterium isolated from marien macroalgae.</title>
        <authorList>
            <person name="Zhu K."/>
            <person name="Lu D."/>
            <person name="Du Z."/>
        </authorList>
    </citation>
    <scope>NUCLEOTIDE SEQUENCE [LARGE SCALE GENOMIC DNA]</scope>
    <source>
        <strain evidence="1 2">3-1745</strain>
    </source>
</reference>
<dbReference type="PANTHER" id="PTHR11102:SF160">
    <property type="entry name" value="ERAD-ASSOCIATED E3 UBIQUITIN-PROTEIN LIGASE COMPONENT HRD3"/>
    <property type="match status" value="1"/>
</dbReference>
<protein>
    <submittedName>
        <fullName evidence="1">Sel1 repeat family protein</fullName>
    </submittedName>
</protein>
<comment type="caution">
    <text evidence="1">The sequence shown here is derived from an EMBL/GenBank/DDBJ whole genome shotgun (WGS) entry which is preliminary data.</text>
</comment>
<dbReference type="InterPro" id="IPR006597">
    <property type="entry name" value="Sel1-like"/>
</dbReference>
<gene>
    <name evidence="1" type="ORF">H1S06_08425</name>
</gene>
<evidence type="ECO:0000313" key="1">
    <source>
        <dbReference type="EMBL" id="MBA4502385.1"/>
    </source>
</evidence>
<dbReference type="SUPFAM" id="SSF81901">
    <property type="entry name" value="HCP-like"/>
    <property type="match status" value="1"/>
</dbReference>
<dbReference type="SMART" id="SM00671">
    <property type="entry name" value="SEL1"/>
    <property type="match status" value="1"/>
</dbReference>
<name>A0A7W1WY54_9GAMM</name>